<evidence type="ECO:0000259" key="5">
    <source>
        <dbReference type="Pfam" id="PF02898"/>
    </source>
</evidence>
<keyword evidence="3" id="KW-0560">Oxidoreductase</keyword>
<dbReference type="GO" id="GO:0004517">
    <property type="term" value="F:nitric-oxide synthase activity"/>
    <property type="evidence" value="ECO:0007669"/>
    <property type="project" value="InterPro"/>
</dbReference>
<keyword evidence="1" id="KW-0349">Heme</keyword>
<accession>A0A3M2L5Q3</accession>
<dbReference type="OrthoDB" id="3398374at2"/>
<dbReference type="RefSeq" id="WP_122188365.1">
    <property type="nucleotide sequence ID" value="NZ_RFFH01000004.1"/>
</dbReference>
<dbReference type="Gene3D" id="3.90.440.10">
    <property type="entry name" value="Nitric Oxide Synthase,Heme Domain,Chain A domain 2"/>
    <property type="match status" value="1"/>
</dbReference>
<dbReference type="Proteomes" id="UP000279275">
    <property type="component" value="Unassembled WGS sequence"/>
</dbReference>
<dbReference type="InterPro" id="IPR036119">
    <property type="entry name" value="NOS_N_sf"/>
</dbReference>
<dbReference type="Pfam" id="PF02898">
    <property type="entry name" value="NO_synthase"/>
    <property type="match status" value="1"/>
</dbReference>
<dbReference type="GO" id="GO:0046872">
    <property type="term" value="F:metal ion binding"/>
    <property type="evidence" value="ECO:0007669"/>
    <property type="project" value="UniProtKB-KW"/>
</dbReference>
<evidence type="ECO:0000313" key="6">
    <source>
        <dbReference type="EMBL" id="RMI32979.1"/>
    </source>
</evidence>
<name>A0A3M2L5Q3_9NOCA</name>
<dbReference type="PANTHER" id="PTHR43410">
    <property type="entry name" value="NITRIC OXIDE SYNTHASE OXYGENASE"/>
    <property type="match status" value="1"/>
</dbReference>
<evidence type="ECO:0000256" key="2">
    <source>
        <dbReference type="ARBA" id="ARBA00022723"/>
    </source>
</evidence>
<evidence type="ECO:0000256" key="1">
    <source>
        <dbReference type="ARBA" id="ARBA00022617"/>
    </source>
</evidence>
<feature type="domain" description="Nitric oxide synthase (NOS)" evidence="5">
    <location>
        <begin position="41"/>
        <end position="371"/>
    </location>
</feature>
<gene>
    <name evidence="6" type="ORF">EBN03_11655</name>
</gene>
<sequence length="374" mass="42427">MRSVLFRRPDRAAPPPLDLGRRLRECDEFFALPELAGAPPDRRRRARDELRRTGTYTHTSDEILIGAQLAWRNHARCVGRKFWKALALIDARHLTSAPELAEACWQHLSAATNGGAIRCLLTVGPPRDADGREFRILSSQLIRYAGYRRPDGTVLGDPGNTRATDLAQRLGWRGAGTPFDVLPLLIRTPEGAVHWFEVPPELVREVDIEHPEFGWFPELELKWHALPAVSNMDLEIGGVTYPFAPFNGWYMGAEIGARNLSDTDRYDMLPAIADRMDLDRSADRTMWRDQALVELNRAVLYSFQRSGVRIVDHHTAARQFCEHVEREAAAGRRCPTDWTWVNPPLSSGLTPTFHRYFDPPDPELRPAFAHRAES</sequence>
<dbReference type="InterPro" id="IPR050607">
    <property type="entry name" value="NOS"/>
</dbReference>
<dbReference type="GO" id="GO:0006809">
    <property type="term" value="P:nitric oxide biosynthetic process"/>
    <property type="evidence" value="ECO:0007669"/>
    <property type="project" value="InterPro"/>
</dbReference>
<dbReference type="Gene3D" id="3.90.1230.10">
    <property type="entry name" value="Nitric Oxide Synthase, Chain A, domain 3"/>
    <property type="match status" value="1"/>
</dbReference>
<comment type="caution">
    <text evidence="6">The sequence shown here is derived from an EMBL/GenBank/DDBJ whole genome shotgun (WGS) entry which is preliminary data.</text>
</comment>
<dbReference type="PANTHER" id="PTHR43410:SF1">
    <property type="entry name" value="NITRIC OXIDE SYNTHASE"/>
    <property type="match status" value="1"/>
</dbReference>
<dbReference type="Gene3D" id="3.90.340.10">
    <property type="entry name" value="Nitric Oxide Synthase, Chain A, domain 1"/>
    <property type="match status" value="1"/>
</dbReference>
<organism evidence="6 7">
    <name type="scientific">Nocardia stercoris</name>
    <dbReference type="NCBI Taxonomy" id="2483361"/>
    <lineage>
        <taxon>Bacteria</taxon>
        <taxon>Bacillati</taxon>
        <taxon>Actinomycetota</taxon>
        <taxon>Actinomycetes</taxon>
        <taxon>Mycobacteriales</taxon>
        <taxon>Nocardiaceae</taxon>
        <taxon>Nocardia</taxon>
    </lineage>
</organism>
<dbReference type="AlphaFoldDB" id="A0A3M2L5Q3"/>
<keyword evidence="7" id="KW-1185">Reference proteome</keyword>
<dbReference type="EMBL" id="RFFH01000004">
    <property type="protein sequence ID" value="RMI32979.1"/>
    <property type="molecule type" value="Genomic_DNA"/>
</dbReference>
<reference evidence="6 7" key="1">
    <citation type="submission" date="2018-10" db="EMBL/GenBank/DDBJ databases">
        <title>Isolation from cow dung.</title>
        <authorList>
            <person name="Ling L."/>
        </authorList>
    </citation>
    <scope>NUCLEOTIDE SEQUENCE [LARGE SCALE GENOMIC DNA]</scope>
    <source>
        <strain evidence="6 7">NEAU-LL90</strain>
    </source>
</reference>
<protein>
    <submittedName>
        <fullName evidence="6">Nitric oxide synthase oxygenase</fullName>
    </submittedName>
</protein>
<dbReference type="InterPro" id="IPR004030">
    <property type="entry name" value="NOS_N"/>
</dbReference>
<evidence type="ECO:0000313" key="7">
    <source>
        <dbReference type="Proteomes" id="UP000279275"/>
    </source>
</evidence>
<evidence type="ECO:0000256" key="4">
    <source>
        <dbReference type="ARBA" id="ARBA00023004"/>
    </source>
</evidence>
<dbReference type="InterPro" id="IPR044943">
    <property type="entry name" value="NOS_dom_1"/>
</dbReference>
<dbReference type="InterPro" id="IPR044944">
    <property type="entry name" value="NOS_dom_3"/>
</dbReference>
<keyword evidence="4" id="KW-0408">Iron</keyword>
<dbReference type="InterPro" id="IPR044940">
    <property type="entry name" value="NOS_dom_2"/>
</dbReference>
<evidence type="ECO:0000256" key="3">
    <source>
        <dbReference type="ARBA" id="ARBA00023002"/>
    </source>
</evidence>
<keyword evidence="2" id="KW-0479">Metal-binding</keyword>
<proteinExistence type="predicted"/>
<dbReference type="SUPFAM" id="SSF56512">
    <property type="entry name" value="Nitric oxide (NO) synthase oxygenase domain"/>
    <property type="match status" value="1"/>
</dbReference>